<protein>
    <submittedName>
        <fullName evidence="1">Uncharacterized protein</fullName>
    </submittedName>
</protein>
<dbReference type="AlphaFoldDB" id="A0A058ZY38"/>
<gene>
    <name evidence="1" type="ORF">EUGRSUZ_K00545</name>
</gene>
<dbReference type="EMBL" id="KK198763">
    <property type="protein sequence ID" value="KCW46722.1"/>
    <property type="molecule type" value="Genomic_DNA"/>
</dbReference>
<evidence type="ECO:0000313" key="1">
    <source>
        <dbReference type="EMBL" id="KCW46722.1"/>
    </source>
</evidence>
<reference evidence="1" key="1">
    <citation type="submission" date="2013-07" db="EMBL/GenBank/DDBJ databases">
        <title>The genome of Eucalyptus grandis.</title>
        <authorList>
            <person name="Schmutz J."/>
            <person name="Hayes R."/>
            <person name="Myburg A."/>
            <person name="Tuskan G."/>
            <person name="Grattapaglia D."/>
            <person name="Rokhsar D.S."/>
        </authorList>
    </citation>
    <scope>NUCLEOTIDE SEQUENCE</scope>
    <source>
        <tissue evidence="1">Leaf extractions</tissue>
    </source>
</reference>
<proteinExistence type="predicted"/>
<name>A0A058ZY38_EUCGR</name>
<sequence length="69" mass="7937">MLLFTAPSTDDGDNTFGPVLVEERMKKMPRQKTLFIKHAQFRRTVGPEGREKEKTQYAPLPTLKFSINV</sequence>
<accession>A0A058ZY38</accession>
<dbReference type="InParanoid" id="A0A058ZY38"/>
<organism evidence="1">
    <name type="scientific">Eucalyptus grandis</name>
    <name type="common">Flooded gum</name>
    <dbReference type="NCBI Taxonomy" id="71139"/>
    <lineage>
        <taxon>Eukaryota</taxon>
        <taxon>Viridiplantae</taxon>
        <taxon>Streptophyta</taxon>
        <taxon>Embryophyta</taxon>
        <taxon>Tracheophyta</taxon>
        <taxon>Spermatophyta</taxon>
        <taxon>Magnoliopsida</taxon>
        <taxon>eudicotyledons</taxon>
        <taxon>Gunneridae</taxon>
        <taxon>Pentapetalae</taxon>
        <taxon>rosids</taxon>
        <taxon>malvids</taxon>
        <taxon>Myrtales</taxon>
        <taxon>Myrtaceae</taxon>
        <taxon>Myrtoideae</taxon>
        <taxon>Eucalypteae</taxon>
        <taxon>Eucalyptus</taxon>
    </lineage>
</organism>
<dbReference type="Gramene" id="KCW46722">
    <property type="protein sequence ID" value="KCW46722"/>
    <property type="gene ID" value="EUGRSUZ_K00545"/>
</dbReference>